<comment type="caution">
    <text evidence="2">The sequence shown here is derived from an EMBL/GenBank/DDBJ whole genome shotgun (WGS) entry which is preliminary data.</text>
</comment>
<organism evidence="2 3">
    <name type="scientific">Podospora appendiculata</name>
    <dbReference type="NCBI Taxonomy" id="314037"/>
    <lineage>
        <taxon>Eukaryota</taxon>
        <taxon>Fungi</taxon>
        <taxon>Dikarya</taxon>
        <taxon>Ascomycota</taxon>
        <taxon>Pezizomycotina</taxon>
        <taxon>Sordariomycetes</taxon>
        <taxon>Sordariomycetidae</taxon>
        <taxon>Sordariales</taxon>
        <taxon>Podosporaceae</taxon>
        <taxon>Podospora</taxon>
    </lineage>
</organism>
<dbReference type="Proteomes" id="UP001270362">
    <property type="component" value="Unassembled WGS sequence"/>
</dbReference>
<evidence type="ECO:0000256" key="1">
    <source>
        <dbReference type="SAM" id="MobiDB-lite"/>
    </source>
</evidence>
<keyword evidence="3" id="KW-1185">Reference proteome</keyword>
<proteinExistence type="predicted"/>
<dbReference type="AlphaFoldDB" id="A0AAE0X8G2"/>
<reference evidence="2" key="1">
    <citation type="journal article" date="2023" name="Mol. Phylogenet. Evol.">
        <title>Genome-scale phylogeny and comparative genomics of the fungal order Sordariales.</title>
        <authorList>
            <person name="Hensen N."/>
            <person name="Bonometti L."/>
            <person name="Westerberg I."/>
            <person name="Brannstrom I.O."/>
            <person name="Guillou S."/>
            <person name="Cros-Aarteil S."/>
            <person name="Calhoun S."/>
            <person name="Haridas S."/>
            <person name="Kuo A."/>
            <person name="Mondo S."/>
            <person name="Pangilinan J."/>
            <person name="Riley R."/>
            <person name="LaButti K."/>
            <person name="Andreopoulos B."/>
            <person name="Lipzen A."/>
            <person name="Chen C."/>
            <person name="Yan M."/>
            <person name="Daum C."/>
            <person name="Ng V."/>
            <person name="Clum A."/>
            <person name="Steindorff A."/>
            <person name="Ohm R.A."/>
            <person name="Martin F."/>
            <person name="Silar P."/>
            <person name="Natvig D.O."/>
            <person name="Lalanne C."/>
            <person name="Gautier V."/>
            <person name="Ament-Velasquez S.L."/>
            <person name="Kruys A."/>
            <person name="Hutchinson M.I."/>
            <person name="Powell A.J."/>
            <person name="Barry K."/>
            <person name="Miller A.N."/>
            <person name="Grigoriev I.V."/>
            <person name="Debuchy R."/>
            <person name="Gladieux P."/>
            <person name="Hiltunen Thoren M."/>
            <person name="Johannesson H."/>
        </authorList>
    </citation>
    <scope>NUCLEOTIDE SEQUENCE</scope>
    <source>
        <strain evidence="2">CBS 314.62</strain>
    </source>
</reference>
<name>A0AAE0X8G2_9PEZI</name>
<protein>
    <submittedName>
        <fullName evidence="2">Uncharacterized protein</fullName>
    </submittedName>
</protein>
<accession>A0AAE0X8G2</accession>
<evidence type="ECO:0000313" key="2">
    <source>
        <dbReference type="EMBL" id="KAK3688010.1"/>
    </source>
</evidence>
<feature type="region of interest" description="Disordered" evidence="1">
    <location>
        <begin position="44"/>
        <end position="65"/>
    </location>
</feature>
<sequence length="272" mass="30704">MDTVYQVLLIPTSRQRAHKTATGGAHNPHRRQCSLSALLARNLRQSTSRRSDPGPVSRVTELARSDQDTTTTKLVSRLRATAQIRVQVVLAIVFRHPHRSFNRYTHSTTPTPTRGHFRAPGITLGQQPAHIHLKAAAWLISYLPTTLSVAQSTQPIRVVLFTYFFHYPHRSLQASQRSRSPITAPTRSRLWPLVIQSDGHTRRRQACYHLPTTAGTNPQGLGRRRSHPAAAPRFIVPRLLVTYSTARNPHPVFSCLPLLPIRLCRLRHMANH</sequence>
<gene>
    <name evidence="2" type="ORF">B0T22DRAFT_458475</name>
</gene>
<dbReference type="EMBL" id="JAULSO010000002">
    <property type="protein sequence ID" value="KAK3688010.1"/>
    <property type="molecule type" value="Genomic_DNA"/>
</dbReference>
<evidence type="ECO:0000313" key="3">
    <source>
        <dbReference type="Proteomes" id="UP001270362"/>
    </source>
</evidence>
<reference evidence="2" key="2">
    <citation type="submission" date="2023-06" db="EMBL/GenBank/DDBJ databases">
        <authorList>
            <consortium name="Lawrence Berkeley National Laboratory"/>
            <person name="Haridas S."/>
            <person name="Hensen N."/>
            <person name="Bonometti L."/>
            <person name="Westerberg I."/>
            <person name="Brannstrom I.O."/>
            <person name="Guillou S."/>
            <person name="Cros-Aarteil S."/>
            <person name="Calhoun S."/>
            <person name="Kuo A."/>
            <person name="Mondo S."/>
            <person name="Pangilinan J."/>
            <person name="Riley R."/>
            <person name="Labutti K."/>
            <person name="Andreopoulos B."/>
            <person name="Lipzen A."/>
            <person name="Chen C."/>
            <person name="Yanf M."/>
            <person name="Daum C."/>
            <person name="Ng V."/>
            <person name="Clum A."/>
            <person name="Steindorff A."/>
            <person name="Ohm R."/>
            <person name="Martin F."/>
            <person name="Silar P."/>
            <person name="Natvig D."/>
            <person name="Lalanne C."/>
            <person name="Gautier V."/>
            <person name="Ament-Velasquez S.L."/>
            <person name="Kruys A."/>
            <person name="Hutchinson M.I."/>
            <person name="Powell A.J."/>
            <person name="Barry K."/>
            <person name="Miller A.N."/>
            <person name="Grigoriev I.V."/>
            <person name="Debuchy R."/>
            <person name="Gladieux P."/>
            <person name="Thoren M.H."/>
            <person name="Johannesson H."/>
        </authorList>
    </citation>
    <scope>NUCLEOTIDE SEQUENCE</scope>
    <source>
        <strain evidence="2">CBS 314.62</strain>
    </source>
</reference>